<protein>
    <submittedName>
        <fullName evidence="5">Acyl-CoA oxidase</fullName>
    </submittedName>
    <submittedName>
        <fullName evidence="7">Transcriptional regulator, TetR family</fullName>
    </submittedName>
</protein>
<dbReference type="PRINTS" id="PR00455">
    <property type="entry name" value="HTHTETR"/>
</dbReference>
<evidence type="ECO:0000256" key="2">
    <source>
        <dbReference type="PROSITE-ProRule" id="PRU00335"/>
    </source>
</evidence>
<dbReference type="PANTHER" id="PTHR30055">
    <property type="entry name" value="HTH-TYPE TRANSCRIPTIONAL REGULATOR RUTR"/>
    <property type="match status" value="1"/>
</dbReference>
<dbReference type="Pfam" id="PF00440">
    <property type="entry name" value="TetR_N"/>
    <property type="match status" value="1"/>
</dbReference>
<feature type="compositionally biased region" description="Polar residues" evidence="3">
    <location>
        <begin position="1"/>
        <end position="14"/>
    </location>
</feature>
<reference evidence="7 8" key="1">
    <citation type="submission" date="2016-06" db="EMBL/GenBank/DDBJ databases">
        <authorList>
            <person name="Kjaerup R.B."/>
            <person name="Dalgaard T.S."/>
            <person name="Juul-Madsen H.R."/>
        </authorList>
    </citation>
    <scope>NUCLEOTIDE SEQUENCE [LARGE SCALE GENOMIC DNA]</scope>
    <source>
        <strain evidence="7 8">DSM 44871</strain>
    </source>
</reference>
<dbReference type="PANTHER" id="PTHR30055:SF160">
    <property type="entry name" value="TRANSCRIPTIONAL REGULATORY PROTEIN (PROBABLY ASNC-FAMILY)-RELATED"/>
    <property type="match status" value="1"/>
</dbReference>
<dbReference type="PROSITE" id="PS50977">
    <property type="entry name" value="HTH_TETR_2"/>
    <property type="match status" value="1"/>
</dbReference>
<evidence type="ECO:0000313" key="7">
    <source>
        <dbReference type="EMBL" id="SCE93642.1"/>
    </source>
</evidence>
<reference evidence="6 10" key="2">
    <citation type="submission" date="2018-03" db="EMBL/GenBank/DDBJ databases">
        <title>Defining the species Micromonospora saelicesensis and Micromonospora noduli under the framework of genomics.</title>
        <authorList>
            <person name="Riesco R."/>
            <person name="Trujillo M.E."/>
        </authorList>
    </citation>
    <scope>NUCLEOTIDE SEQUENCE [LARGE SCALE GENOMIC DNA]</scope>
    <source>
        <strain evidence="6 10">PSN13</strain>
    </source>
</reference>
<evidence type="ECO:0000259" key="4">
    <source>
        <dbReference type="PROSITE" id="PS50977"/>
    </source>
</evidence>
<reference evidence="5 9" key="3">
    <citation type="submission" date="2018-03" db="EMBL/GenBank/DDBJ databases">
        <title>Genomic framework for the identification of Micromonospora saelicesensis and Micromonospora noduli.</title>
        <authorList>
            <person name="Riesco R."/>
            <person name="Trujillo M.E."/>
        </authorList>
    </citation>
    <scope>NUCLEOTIDE SEQUENCE [LARGE SCALE GENOMIC DNA]</scope>
    <source>
        <strain evidence="5 9">GAR05</strain>
    </source>
</reference>
<keyword evidence="1 2" id="KW-0238">DNA-binding</keyword>
<evidence type="ECO:0000256" key="1">
    <source>
        <dbReference type="ARBA" id="ARBA00023125"/>
    </source>
</evidence>
<evidence type="ECO:0000313" key="10">
    <source>
        <dbReference type="Proteomes" id="UP000249419"/>
    </source>
</evidence>
<dbReference type="InterPro" id="IPR050109">
    <property type="entry name" value="HTH-type_TetR-like_transc_reg"/>
</dbReference>
<dbReference type="InterPro" id="IPR045823">
    <property type="entry name" value="TetR_C_32"/>
</dbReference>
<dbReference type="Proteomes" id="UP000249419">
    <property type="component" value="Unassembled WGS sequence"/>
</dbReference>
<dbReference type="Pfam" id="PF19344">
    <property type="entry name" value="TetR_C_32"/>
    <property type="match status" value="1"/>
</dbReference>
<dbReference type="EMBL" id="FMCR01000002">
    <property type="protein sequence ID" value="SCE93642.1"/>
    <property type="molecule type" value="Genomic_DNA"/>
</dbReference>
<evidence type="ECO:0000313" key="9">
    <source>
        <dbReference type="Proteomes" id="UP000249334"/>
    </source>
</evidence>
<name>A0A1C4WBS4_9ACTN</name>
<dbReference type="Proteomes" id="UP000249334">
    <property type="component" value="Unassembled WGS sequence"/>
</dbReference>
<dbReference type="GO" id="GO:0000976">
    <property type="term" value="F:transcription cis-regulatory region binding"/>
    <property type="evidence" value="ECO:0007669"/>
    <property type="project" value="TreeGrafter"/>
</dbReference>
<gene>
    <name evidence="7" type="ORF">GA0070561_2560</name>
    <name evidence="5" type="ORF">GAR05_01832</name>
    <name evidence="6" type="ORF">PSN13_00030</name>
</gene>
<dbReference type="AlphaFoldDB" id="A0A1C4WBS4"/>
<feature type="domain" description="HTH tetR-type" evidence="4">
    <location>
        <begin position="38"/>
        <end position="97"/>
    </location>
</feature>
<dbReference type="SUPFAM" id="SSF46689">
    <property type="entry name" value="Homeodomain-like"/>
    <property type="match status" value="1"/>
</dbReference>
<keyword evidence="9" id="KW-1185">Reference proteome</keyword>
<evidence type="ECO:0000313" key="5">
    <source>
        <dbReference type="EMBL" id="RAO01661.1"/>
    </source>
</evidence>
<dbReference type="SUPFAM" id="SSF48498">
    <property type="entry name" value="Tetracyclin repressor-like, C-terminal domain"/>
    <property type="match status" value="1"/>
</dbReference>
<dbReference type="Gene3D" id="1.10.357.10">
    <property type="entry name" value="Tetracycline Repressor, domain 2"/>
    <property type="match status" value="1"/>
</dbReference>
<dbReference type="EMBL" id="PYAG01000001">
    <property type="protein sequence ID" value="RAO39006.1"/>
    <property type="molecule type" value="Genomic_DNA"/>
</dbReference>
<dbReference type="RefSeq" id="WP_091399218.1">
    <property type="nucleotide sequence ID" value="NZ_FMCR01000002.1"/>
</dbReference>
<dbReference type="Proteomes" id="UP000198864">
    <property type="component" value="Unassembled WGS sequence"/>
</dbReference>
<dbReference type="STRING" id="285676.GA0070561_2560"/>
<sequence length="242" mass="26281">MQSPLTDVNASDPSATPPDGSPKAKGNGRRDRWADHREQRRQELVGAAVQALLRHGPEVDMEQVAAAAGVSKPVLYRYFADKSQLWVAVSEVVAARMVDTIAPAVEQVREERGLVEATIDAYLGVIESEPRLYRFLMHQSGDPGIHQVIAGTSRQVAAGLARVIGDRLRTLGLDAGPAEPWAYGLVGFVQAVGDWWTTHGQPISRAALTDYLTALLWSGIEGVRASADLPHELTRAHERIVP</sequence>
<dbReference type="InterPro" id="IPR036271">
    <property type="entry name" value="Tet_transcr_reg_TetR-rel_C_sf"/>
</dbReference>
<evidence type="ECO:0000313" key="8">
    <source>
        <dbReference type="Proteomes" id="UP000198864"/>
    </source>
</evidence>
<dbReference type="EMBL" id="PXXW01000014">
    <property type="protein sequence ID" value="RAO01661.1"/>
    <property type="molecule type" value="Genomic_DNA"/>
</dbReference>
<evidence type="ECO:0000313" key="6">
    <source>
        <dbReference type="EMBL" id="RAO39006.1"/>
    </source>
</evidence>
<feature type="DNA-binding region" description="H-T-H motif" evidence="2">
    <location>
        <begin position="60"/>
        <end position="79"/>
    </location>
</feature>
<dbReference type="InterPro" id="IPR001647">
    <property type="entry name" value="HTH_TetR"/>
</dbReference>
<dbReference type="GO" id="GO:0003700">
    <property type="term" value="F:DNA-binding transcription factor activity"/>
    <property type="evidence" value="ECO:0007669"/>
    <property type="project" value="TreeGrafter"/>
</dbReference>
<feature type="region of interest" description="Disordered" evidence="3">
    <location>
        <begin position="1"/>
        <end position="35"/>
    </location>
</feature>
<organism evidence="7 8">
    <name type="scientific">Micromonospora saelicesensis</name>
    <dbReference type="NCBI Taxonomy" id="285676"/>
    <lineage>
        <taxon>Bacteria</taxon>
        <taxon>Bacillati</taxon>
        <taxon>Actinomycetota</taxon>
        <taxon>Actinomycetes</taxon>
        <taxon>Micromonosporales</taxon>
        <taxon>Micromonosporaceae</taxon>
        <taxon>Micromonospora</taxon>
    </lineage>
</organism>
<evidence type="ECO:0000256" key="3">
    <source>
        <dbReference type="SAM" id="MobiDB-lite"/>
    </source>
</evidence>
<dbReference type="InterPro" id="IPR009057">
    <property type="entry name" value="Homeodomain-like_sf"/>
</dbReference>
<accession>A0A1C4WBS4</accession>
<proteinExistence type="predicted"/>